<dbReference type="InterPro" id="IPR005162">
    <property type="entry name" value="Retrotrans_gag_dom"/>
</dbReference>
<reference evidence="2" key="1">
    <citation type="submission" date="2018-04" db="EMBL/GenBank/DDBJ databases">
        <title>Transcriptome of Schizaphis graminum biotype I.</title>
        <authorList>
            <person name="Scully E.D."/>
            <person name="Geib S.M."/>
            <person name="Palmer N.A."/>
            <person name="Koch K."/>
            <person name="Bradshaw J."/>
            <person name="Heng-Moss T."/>
            <person name="Sarath G."/>
        </authorList>
    </citation>
    <scope>NUCLEOTIDE SEQUENCE</scope>
</reference>
<organism evidence="2">
    <name type="scientific">Schizaphis graminum</name>
    <name type="common">Green bug aphid</name>
    <dbReference type="NCBI Taxonomy" id="13262"/>
    <lineage>
        <taxon>Eukaryota</taxon>
        <taxon>Metazoa</taxon>
        <taxon>Ecdysozoa</taxon>
        <taxon>Arthropoda</taxon>
        <taxon>Hexapoda</taxon>
        <taxon>Insecta</taxon>
        <taxon>Pterygota</taxon>
        <taxon>Neoptera</taxon>
        <taxon>Paraneoptera</taxon>
        <taxon>Hemiptera</taxon>
        <taxon>Sternorrhyncha</taxon>
        <taxon>Aphidomorpha</taxon>
        <taxon>Aphidoidea</taxon>
        <taxon>Aphididae</taxon>
        <taxon>Aphidini</taxon>
        <taxon>Schizaphis</taxon>
    </lineage>
</organism>
<proteinExistence type="predicted"/>
<accession>A0A2S2N6X8</accession>
<sequence length="192" mass="22910">MGVADLNGWNFKQRVHYVRAHVIGAARSWFLSQDFVSWHDFETKFREAFLQEIRLSDRWNKLKQRNQELNEHLVDYFYEKVRLCRVLKLPFTEIRDHMIQGLRSGELASYANMRWYVHIDRKTTYFPTSVTGKGCACYTGTVSQPKVFRTRRRAILERVRQHRHSSGVSRTFFVDGPQKLSSEWFYSLLIIL</sequence>
<dbReference type="AlphaFoldDB" id="A0A2S2N6X8"/>
<dbReference type="PANTHER" id="PTHR33194:SF4">
    <property type="entry name" value="CCHC-TYPE DOMAIN-CONTAINING PROTEIN"/>
    <property type="match status" value="1"/>
</dbReference>
<evidence type="ECO:0000313" key="2">
    <source>
        <dbReference type="EMBL" id="MBY12961.1"/>
    </source>
</evidence>
<dbReference type="PANTHER" id="PTHR33194">
    <property type="entry name" value="ZINC KNUCKLE DOMAINCONTAINING PROTEIN"/>
    <property type="match status" value="1"/>
</dbReference>
<gene>
    <name evidence="2" type="ORF">g.163278</name>
</gene>
<dbReference type="EMBL" id="GGMR01000342">
    <property type="protein sequence ID" value="MBY12961.1"/>
    <property type="molecule type" value="Transcribed_RNA"/>
</dbReference>
<protein>
    <recommendedName>
        <fullName evidence="1">Retrotransposon gag domain-containing protein</fullName>
    </recommendedName>
</protein>
<dbReference type="Pfam" id="PF03732">
    <property type="entry name" value="Retrotrans_gag"/>
    <property type="match status" value="1"/>
</dbReference>
<feature type="domain" description="Retrotransposon gag" evidence="1">
    <location>
        <begin position="20"/>
        <end position="103"/>
    </location>
</feature>
<name>A0A2S2N6X8_SCHGA</name>
<evidence type="ECO:0000259" key="1">
    <source>
        <dbReference type="Pfam" id="PF03732"/>
    </source>
</evidence>